<feature type="region of interest" description="Disordered" evidence="1">
    <location>
        <begin position="324"/>
        <end position="367"/>
    </location>
</feature>
<evidence type="ECO:0000313" key="4">
    <source>
        <dbReference type="Proteomes" id="UP000278807"/>
    </source>
</evidence>
<evidence type="ECO:0000259" key="2">
    <source>
        <dbReference type="PROSITE" id="PS50217"/>
    </source>
</evidence>
<reference evidence="3 4" key="2">
    <citation type="submission" date="2018-11" db="EMBL/GenBank/DDBJ databases">
        <authorList>
            <consortium name="Pathogen Informatics"/>
        </authorList>
    </citation>
    <scope>NUCLEOTIDE SEQUENCE [LARGE SCALE GENOMIC DNA]</scope>
</reference>
<protein>
    <submittedName>
        <fullName evidence="5">BZIP domain-containing protein</fullName>
    </submittedName>
</protein>
<feature type="compositionally biased region" description="Low complexity" evidence="1">
    <location>
        <begin position="184"/>
        <end position="198"/>
    </location>
</feature>
<dbReference type="Pfam" id="PF00170">
    <property type="entry name" value="bZIP_1"/>
    <property type="match status" value="1"/>
</dbReference>
<feature type="region of interest" description="Disordered" evidence="1">
    <location>
        <begin position="124"/>
        <end position="152"/>
    </location>
</feature>
<reference evidence="5" key="1">
    <citation type="submission" date="2017-02" db="UniProtKB">
        <authorList>
            <consortium name="WormBaseParasite"/>
        </authorList>
    </citation>
    <scope>IDENTIFICATION</scope>
</reference>
<feature type="region of interest" description="Disordered" evidence="1">
    <location>
        <begin position="100"/>
        <end position="119"/>
    </location>
</feature>
<sequence>MSQFCMDMQDQSPNRPGSLTLRFDSTPTNYADLKSHQHSRNYPALKRSESSDCDKVIVQLQTDCSNNPMTPTAFLNPKDVPADSEQFAEQLTKSFDKIKSEREGPLADEQLQHRSSNASPLATFATANERSTNPSTPTRVNLCNPDDNNGESVSRSSMLIAETYSMLGHGMRSSEAPVISTNISPPSTTGDSTSPVSPALENPSNRFPSVSNTAPPRYALPPLRTGGNNNGDHYSSLANMMVAGSTDDPSNNPTLADLTNASSLTGNQLVNTTTDGFVFQHSTDQNALMGGRMNTLLDQRHLTNLVSSNYDSHNFAHQQRHPNDYLSGMPNYPVPDQQPQEGLMMGTKRPLQNPPMPSSGTKRGRRRHEPTIAAAQALINASSSGGMGNSGSQLSYLPPDLSSISANGLKMEQQAQQLQTPVNNNAGGPSRRGNHPISMSTYDSTSEASLSNLDPSVDKMEKKRARNRLAARRCRERKISKIQSLETEVAQLSAFTETLRVQLVTSQKEAEQLRNCVEQLAETIPGVREQLDTIMLPRVQAQHQHPMQSQCVSPNQAHRA</sequence>
<dbReference type="OrthoDB" id="2187714at2759"/>
<dbReference type="SMART" id="SM00338">
    <property type="entry name" value="BRLZ"/>
    <property type="match status" value="1"/>
</dbReference>
<feature type="region of interest" description="Disordered" evidence="1">
    <location>
        <begin position="421"/>
        <end position="469"/>
    </location>
</feature>
<dbReference type="SUPFAM" id="SSF57959">
    <property type="entry name" value="Leucine zipper domain"/>
    <property type="match status" value="1"/>
</dbReference>
<dbReference type="InterPro" id="IPR046347">
    <property type="entry name" value="bZIP_sf"/>
</dbReference>
<accession>A0A0R3T6Y6</accession>
<dbReference type="STRING" id="102285.A0A0R3T6Y6"/>
<keyword evidence="4" id="KW-1185">Reference proteome</keyword>
<dbReference type="PROSITE" id="PS00036">
    <property type="entry name" value="BZIP_BASIC"/>
    <property type="match status" value="1"/>
</dbReference>
<feature type="compositionally biased region" description="Polar residues" evidence="1">
    <location>
        <begin position="437"/>
        <end position="454"/>
    </location>
</feature>
<feature type="compositionally biased region" description="Polar residues" evidence="1">
    <location>
        <begin position="202"/>
        <end position="214"/>
    </location>
</feature>
<gene>
    <name evidence="3" type="ORF">HNAJ_LOCUS2823</name>
</gene>
<dbReference type="AlphaFoldDB" id="A0A0R3T6Y6"/>
<dbReference type="InterPro" id="IPR004827">
    <property type="entry name" value="bZIP"/>
</dbReference>
<organism evidence="5">
    <name type="scientific">Rodentolepis nana</name>
    <name type="common">Dwarf tapeworm</name>
    <name type="synonym">Hymenolepis nana</name>
    <dbReference type="NCBI Taxonomy" id="102285"/>
    <lineage>
        <taxon>Eukaryota</taxon>
        <taxon>Metazoa</taxon>
        <taxon>Spiralia</taxon>
        <taxon>Lophotrochozoa</taxon>
        <taxon>Platyhelminthes</taxon>
        <taxon>Cestoda</taxon>
        <taxon>Eucestoda</taxon>
        <taxon>Cyclophyllidea</taxon>
        <taxon>Hymenolepididae</taxon>
        <taxon>Rodentolepis</taxon>
    </lineage>
</organism>
<feature type="region of interest" description="Disordered" evidence="1">
    <location>
        <begin position="179"/>
        <end position="214"/>
    </location>
</feature>
<proteinExistence type="predicted"/>
<dbReference type="Gene3D" id="1.20.5.170">
    <property type="match status" value="1"/>
</dbReference>
<dbReference type="Proteomes" id="UP000278807">
    <property type="component" value="Unassembled WGS sequence"/>
</dbReference>
<dbReference type="PROSITE" id="PS50217">
    <property type="entry name" value="BZIP"/>
    <property type="match status" value="1"/>
</dbReference>
<dbReference type="WBParaSite" id="HNAJ_0000282401-mRNA-1">
    <property type="protein sequence ID" value="HNAJ_0000282401-mRNA-1"/>
    <property type="gene ID" value="HNAJ_0000282401"/>
</dbReference>
<feature type="domain" description="BZIP" evidence="2">
    <location>
        <begin position="457"/>
        <end position="520"/>
    </location>
</feature>
<dbReference type="EMBL" id="UZAE01001489">
    <property type="protein sequence ID" value="VDN98682.1"/>
    <property type="molecule type" value="Genomic_DNA"/>
</dbReference>
<evidence type="ECO:0000256" key="1">
    <source>
        <dbReference type="SAM" id="MobiDB-lite"/>
    </source>
</evidence>
<name>A0A0R3T6Y6_RODNA</name>
<evidence type="ECO:0000313" key="3">
    <source>
        <dbReference type="EMBL" id="VDN98682.1"/>
    </source>
</evidence>
<evidence type="ECO:0000313" key="5">
    <source>
        <dbReference type="WBParaSite" id="HNAJ_0000282401-mRNA-1"/>
    </source>
</evidence>
<dbReference type="GO" id="GO:0003700">
    <property type="term" value="F:DNA-binding transcription factor activity"/>
    <property type="evidence" value="ECO:0007669"/>
    <property type="project" value="InterPro"/>
</dbReference>